<organism evidence="3 4">
    <name type="scientific">Pseudomonas luteola</name>
    <dbReference type="NCBI Taxonomy" id="47886"/>
    <lineage>
        <taxon>Bacteria</taxon>
        <taxon>Pseudomonadati</taxon>
        <taxon>Pseudomonadota</taxon>
        <taxon>Gammaproteobacteria</taxon>
        <taxon>Pseudomonadales</taxon>
        <taxon>Pseudomonadaceae</taxon>
        <taxon>Pseudomonas</taxon>
    </lineage>
</organism>
<name>A0A2X2BWT9_PSELU</name>
<dbReference type="AlphaFoldDB" id="A0A2X2BWT9"/>
<dbReference type="InterPro" id="IPR056642">
    <property type="entry name" value="DUF7740"/>
</dbReference>
<evidence type="ECO:0000313" key="2">
    <source>
        <dbReference type="EMBL" id="MBF8643880.1"/>
    </source>
</evidence>
<feature type="domain" description="DUF7740" evidence="1">
    <location>
        <begin position="1"/>
        <end position="61"/>
    </location>
</feature>
<protein>
    <recommendedName>
        <fullName evidence="1">DUF7740 domain-containing protein</fullName>
    </recommendedName>
</protein>
<dbReference type="EMBL" id="JADMCD010000026">
    <property type="protein sequence ID" value="MBF8643880.1"/>
    <property type="molecule type" value="Genomic_DNA"/>
</dbReference>
<evidence type="ECO:0000259" key="1">
    <source>
        <dbReference type="Pfam" id="PF24886"/>
    </source>
</evidence>
<dbReference type="RefSeq" id="WP_073450825.1">
    <property type="nucleotide sequence ID" value="NZ_CP069273.1"/>
</dbReference>
<dbReference type="EMBL" id="UAUF01000002">
    <property type="protein sequence ID" value="SPZ00187.1"/>
    <property type="molecule type" value="Genomic_DNA"/>
</dbReference>
<proteinExistence type="predicted"/>
<reference evidence="2 5" key="2">
    <citation type="submission" date="2020-10" db="EMBL/GenBank/DDBJ databases">
        <title>Genome sequences of Pseudomonas isolates.</title>
        <authorList>
            <person name="Wessels L."/>
            <person name="Reich F."/>
            <person name="Hammerl J."/>
        </authorList>
    </citation>
    <scope>NUCLEOTIDE SEQUENCE [LARGE SCALE GENOMIC DNA]</scope>
    <source>
        <strain evidence="2 5">20-MO00624-0</strain>
    </source>
</reference>
<keyword evidence="5" id="KW-1185">Reference proteome</keyword>
<accession>A0A2X2BWT9</accession>
<dbReference type="Proteomes" id="UP000250443">
    <property type="component" value="Unassembled WGS sequence"/>
</dbReference>
<sequence>MRFFDAIVALALVAEIHGTDKAVADAAKRFSKVLPRRHRQHMFDIMNSRSPLRHMKIFVMTLPEDVLELMAQTNGDGDK</sequence>
<dbReference type="Proteomes" id="UP000626180">
    <property type="component" value="Unassembled WGS sequence"/>
</dbReference>
<evidence type="ECO:0000313" key="5">
    <source>
        <dbReference type="Proteomes" id="UP000626180"/>
    </source>
</evidence>
<evidence type="ECO:0000313" key="4">
    <source>
        <dbReference type="Proteomes" id="UP000250443"/>
    </source>
</evidence>
<dbReference type="Pfam" id="PF24886">
    <property type="entry name" value="DUF7740"/>
    <property type="match status" value="1"/>
</dbReference>
<reference evidence="3 4" key="1">
    <citation type="submission" date="2018-06" db="EMBL/GenBank/DDBJ databases">
        <authorList>
            <consortium name="Pathogen Informatics"/>
            <person name="Doyle S."/>
        </authorList>
    </citation>
    <scope>NUCLEOTIDE SEQUENCE [LARGE SCALE GENOMIC DNA]</scope>
    <source>
        <strain evidence="3 4">NCTC11842</strain>
    </source>
</reference>
<evidence type="ECO:0000313" key="3">
    <source>
        <dbReference type="EMBL" id="SPZ00187.1"/>
    </source>
</evidence>
<gene>
    <name evidence="2" type="ORF">IRZ65_24825</name>
    <name evidence="3" type="ORF">NCTC11842_00332</name>
</gene>